<feature type="region of interest" description="Disordered" evidence="1">
    <location>
        <begin position="51"/>
        <end position="80"/>
    </location>
</feature>
<dbReference type="EMBL" id="JADCTT010000004">
    <property type="protein sequence ID" value="KAF9753741.1"/>
    <property type="molecule type" value="Genomic_DNA"/>
</dbReference>
<evidence type="ECO:0000313" key="3">
    <source>
        <dbReference type="Proteomes" id="UP000616885"/>
    </source>
</evidence>
<comment type="caution">
    <text evidence="2">The sequence shown here is derived from an EMBL/GenBank/DDBJ whole genome shotgun (WGS) entry which is preliminary data.</text>
</comment>
<proteinExistence type="predicted"/>
<evidence type="ECO:0000313" key="2">
    <source>
        <dbReference type="EMBL" id="KAF9753741.1"/>
    </source>
</evidence>
<feature type="compositionally biased region" description="Basic and acidic residues" evidence="1">
    <location>
        <begin position="64"/>
        <end position="78"/>
    </location>
</feature>
<protein>
    <submittedName>
        <fullName evidence="2">Uncharacterized protein</fullName>
    </submittedName>
</protein>
<evidence type="ECO:0000256" key="1">
    <source>
        <dbReference type="SAM" id="MobiDB-lite"/>
    </source>
</evidence>
<gene>
    <name evidence="2" type="ORF">IM811_012499</name>
</gene>
<accession>A0A8H7NDB8</accession>
<sequence length="115" mass="12416">MSCSGLTNPPAGDSEIEPLLEDLLWSLIARDISQLDSDLKSLHIEIKTPLGEKVRGRGQADTSRTIEKEREGEKKSDDPLGLSIKFADSGRIIFGGVKSTVFPSIHKSGYSSSDG</sequence>
<dbReference type="Proteomes" id="UP000616885">
    <property type="component" value="Unassembled WGS sequence"/>
</dbReference>
<dbReference type="AlphaFoldDB" id="A0A8H7NDB8"/>
<organism evidence="2 3">
    <name type="scientific">Bionectria ochroleuca</name>
    <name type="common">Gliocladium roseum</name>
    <dbReference type="NCBI Taxonomy" id="29856"/>
    <lineage>
        <taxon>Eukaryota</taxon>
        <taxon>Fungi</taxon>
        <taxon>Dikarya</taxon>
        <taxon>Ascomycota</taxon>
        <taxon>Pezizomycotina</taxon>
        <taxon>Sordariomycetes</taxon>
        <taxon>Hypocreomycetidae</taxon>
        <taxon>Hypocreales</taxon>
        <taxon>Bionectriaceae</taxon>
        <taxon>Clonostachys</taxon>
    </lineage>
</organism>
<name>A0A8H7NDB8_BIOOC</name>
<reference evidence="2" key="1">
    <citation type="submission" date="2020-10" db="EMBL/GenBank/DDBJ databases">
        <title>High-Quality Genome Resource of Clonostachys rosea strain S41 by Oxford Nanopore Long-Read Sequencing.</title>
        <authorList>
            <person name="Wang H."/>
        </authorList>
    </citation>
    <scope>NUCLEOTIDE SEQUENCE</scope>
    <source>
        <strain evidence="2">S41</strain>
    </source>
</reference>